<keyword evidence="4" id="KW-1133">Transmembrane helix</keyword>
<dbReference type="AlphaFoldDB" id="A0A813F599"/>
<keyword evidence="6" id="KW-1185">Reference proteome</keyword>
<evidence type="ECO:0000256" key="1">
    <source>
        <dbReference type="ARBA" id="ARBA00004141"/>
    </source>
</evidence>
<proteinExistence type="predicted"/>
<gene>
    <name evidence="5" type="ORF">PGLA1383_LOCUS26592</name>
</gene>
<dbReference type="GO" id="GO:0016020">
    <property type="term" value="C:membrane"/>
    <property type="evidence" value="ECO:0007669"/>
    <property type="project" value="UniProtKB-SubCell"/>
</dbReference>
<dbReference type="Gene3D" id="1.50.40.10">
    <property type="entry name" value="Mitochondrial carrier domain"/>
    <property type="match status" value="1"/>
</dbReference>
<evidence type="ECO:0000313" key="5">
    <source>
        <dbReference type="EMBL" id="CAE8608751.1"/>
    </source>
</evidence>
<evidence type="ECO:0000313" key="6">
    <source>
        <dbReference type="Proteomes" id="UP000654075"/>
    </source>
</evidence>
<evidence type="ECO:0000256" key="4">
    <source>
        <dbReference type="SAM" id="Phobius"/>
    </source>
</evidence>
<dbReference type="OrthoDB" id="427452at2759"/>
<keyword evidence="2 4" id="KW-0812">Transmembrane</keyword>
<dbReference type="SUPFAM" id="SSF103506">
    <property type="entry name" value="Mitochondrial carrier"/>
    <property type="match status" value="1"/>
</dbReference>
<feature type="transmembrane region" description="Helical" evidence="4">
    <location>
        <begin position="49"/>
        <end position="74"/>
    </location>
</feature>
<organism evidence="5 6">
    <name type="scientific">Polarella glacialis</name>
    <name type="common">Dinoflagellate</name>
    <dbReference type="NCBI Taxonomy" id="89957"/>
    <lineage>
        <taxon>Eukaryota</taxon>
        <taxon>Sar</taxon>
        <taxon>Alveolata</taxon>
        <taxon>Dinophyceae</taxon>
        <taxon>Suessiales</taxon>
        <taxon>Suessiaceae</taxon>
        <taxon>Polarella</taxon>
    </lineage>
</organism>
<keyword evidence="3 4" id="KW-0472">Membrane</keyword>
<dbReference type="Proteomes" id="UP000654075">
    <property type="component" value="Unassembled WGS sequence"/>
</dbReference>
<comment type="subcellular location">
    <subcellularLocation>
        <location evidence="1">Membrane</location>
        <topology evidence="1">Multi-pass membrane protein</topology>
    </subcellularLocation>
</comment>
<sequence length="131" mass="13737">AAIGLSRARRRAREPLALGALAAAEPALRCPSCLSDAVGRWLPAARRRLWLVVTALSVLLLRIAPASAAGAVGVDALCPHTLFKFLVCGGMGCCISHAAATPLDVVKTRLQSDPERYRHSVTGEKLGTLAT</sequence>
<dbReference type="Pfam" id="PF00153">
    <property type="entry name" value="Mito_carr"/>
    <property type="match status" value="1"/>
</dbReference>
<dbReference type="OMA" id="PEYAHKY"/>
<dbReference type="EMBL" id="CAJNNV010023767">
    <property type="protein sequence ID" value="CAE8608751.1"/>
    <property type="molecule type" value="Genomic_DNA"/>
</dbReference>
<accession>A0A813F599</accession>
<protein>
    <submittedName>
        <fullName evidence="5">Uncharacterized protein</fullName>
    </submittedName>
</protein>
<name>A0A813F599_POLGL</name>
<evidence type="ECO:0000256" key="3">
    <source>
        <dbReference type="ARBA" id="ARBA00023136"/>
    </source>
</evidence>
<feature type="non-terminal residue" evidence="5">
    <location>
        <position position="1"/>
    </location>
</feature>
<feature type="non-terminal residue" evidence="5">
    <location>
        <position position="131"/>
    </location>
</feature>
<reference evidence="5" key="1">
    <citation type="submission" date="2021-02" db="EMBL/GenBank/DDBJ databases">
        <authorList>
            <person name="Dougan E. K."/>
            <person name="Rhodes N."/>
            <person name="Thang M."/>
            <person name="Chan C."/>
        </authorList>
    </citation>
    <scope>NUCLEOTIDE SEQUENCE</scope>
</reference>
<evidence type="ECO:0000256" key="2">
    <source>
        <dbReference type="ARBA" id="ARBA00022692"/>
    </source>
</evidence>
<dbReference type="InterPro" id="IPR023395">
    <property type="entry name" value="MCP_dom_sf"/>
</dbReference>
<comment type="caution">
    <text evidence="5">The sequence shown here is derived from an EMBL/GenBank/DDBJ whole genome shotgun (WGS) entry which is preliminary data.</text>
</comment>
<dbReference type="InterPro" id="IPR018108">
    <property type="entry name" value="MCP_transmembrane"/>
</dbReference>